<evidence type="ECO:0000256" key="16">
    <source>
        <dbReference type="SAM" id="Phobius"/>
    </source>
</evidence>
<comment type="similarity">
    <text evidence="2">Belongs to the complex I subunit 6 family.</text>
</comment>
<keyword evidence="12 17" id="KW-0496">Mitochondrion</keyword>
<evidence type="ECO:0000256" key="1">
    <source>
        <dbReference type="ARBA" id="ARBA00004225"/>
    </source>
</evidence>
<evidence type="ECO:0000256" key="14">
    <source>
        <dbReference type="ARBA" id="ARBA00031019"/>
    </source>
</evidence>
<dbReference type="EC" id="7.1.1.2" evidence="3"/>
<gene>
    <name evidence="17" type="primary">ND6</name>
</gene>
<evidence type="ECO:0000256" key="12">
    <source>
        <dbReference type="ARBA" id="ARBA00023128"/>
    </source>
</evidence>
<feature type="transmembrane region" description="Helical" evidence="16">
    <location>
        <begin position="130"/>
        <end position="151"/>
    </location>
</feature>
<dbReference type="AlphaFoldDB" id="D1G5P5"/>
<evidence type="ECO:0000256" key="5">
    <source>
        <dbReference type="ARBA" id="ARBA00022448"/>
    </source>
</evidence>
<dbReference type="RefSeq" id="YP_003331377.1">
    <property type="nucleotide sequence ID" value="NC_013582.1"/>
</dbReference>
<evidence type="ECO:0000256" key="7">
    <source>
        <dbReference type="ARBA" id="ARBA00022692"/>
    </source>
</evidence>
<keyword evidence="6" id="KW-0679">Respiratory chain</keyword>
<evidence type="ECO:0000256" key="6">
    <source>
        <dbReference type="ARBA" id="ARBA00022660"/>
    </source>
</evidence>
<dbReference type="EMBL" id="FJ613421">
    <property type="protein sequence ID" value="ACM45060.1"/>
    <property type="molecule type" value="Genomic_DNA"/>
</dbReference>
<keyword evidence="7 16" id="KW-0812">Transmembrane</keyword>
<dbReference type="GO" id="GO:0008137">
    <property type="term" value="F:NADH dehydrogenase (ubiquinone) activity"/>
    <property type="evidence" value="ECO:0007669"/>
    <property type="project" value="UniProtKB-EC"/>
</dbReference>
<dbReference type="GeneID" id="8656493"/>
<protein>
    <recommendedName>
        <fullName evidence="4">NADH-ubiquinone oxidoreductase chain 6</fullName>
        <ecNumber evidence="3">7.1.1.2</ecNumber>
    </recommendedName>
    <alternativeName>
        <fullName evidence="14">NADH dehydrogenase subunit 6</fullName>
    </alternativeName>
</protein>
<evidence type="ECO:0000256" key="11">
    <source>
        <dbReference type="ARBA" id="ARBA00023027"/>
    </source>
</evidence>
<proteinExistence type="inferred from homology"/>
<keyword evidence="11" id="KW-0520">NAD</keyword>
<geneLocation type="mitochondrion" evidence="17"/>
<keyword evidence="8" id="KW-1278">Translocase</keyword>
<evidence type="ECO:0000256" key="13">
    <source>
        <dbReference type="ARBA" id="ARBA00023136"/>
    </source>
</evidence>
<name>D1G5P5_APAFO</name>
<organism evidence="17">
    <name type="scientific">Apatides fortis</name>
    <name type="common">Horned powderpost beetle</name>
    <dbReference type="NCBI Taxonomy" id="590156"/>
    <lineage>
        <taxon>Eukaryota</taxon>
        <taxon>Metazoa</taxon>
        <taxon>Ecdysozoa</taxon>
        <taxon>Arthropoda</taxon>
        <taxon>Hexapoda</taxon>
        <taxon>Insecta</taxon>
        <taxon>Pterygota</taxon>
        <taxon>Neoptera</taxon>
        <taxon>Endopterygota</taxon>
        <taxon>Coleoptera</taxon>
        <taxon>Polyphaga</taxon>
        <taxon>Bostrichiformia</taxon>
        <taxon>Bostrichidae</taxon>
        <taxon>Bostrichinae</taxon>
        <taxon>Apatides</taxon>
    </lineage>
</organism>
<dbReference type="PANTHER" id="PTHR11435:SF1">
    <property type="entry name" value="NADH-UBIQUINONE OXIDOREDUCTASE CHAIN 6"/>
    <property type="match status" value="1"/>
</dbReference>
<evidence type="ECO:0000313" key="17">
    <source>
        <dbReference type="EMBL" id="ACM45060.1"/>
    </source>
</evidence>
<evidence type="ECO:0000256" key="8">
    <source>
        <dbReference type="ARBA" id="ARBA00022967"/>
    </source>
</evidence>
<evidence type="ECO:0000256" key="10">
    <source>
        <dbReference type="ARBA" id="ARBA00022989"/>
    </source>
</evidence>
<keyword evidence="9" id="KW-0249">Electron transport</keyword>
<evidence type="ECO:0000256" key="9">
    <source>
        <dbReference type="ARBA" id="ARBA00022982"/>
    </source>
</evidence>
<dbReference type="InterPro" id="IPR050269">
    <property type="entry name" value="ComplexI_Subunit6"/>
</dbReference>
<reference evidence="17" key="1">
    <citation type="journal article" date="2009" name="Syst. Biol.">
        <title>Nonstationary evolution and compositional heterogeneity in beetle mitochondrial phylogenomics.</title>
        <authorList>
            <person name="Sheffield N.C."/>
            <person name="Song H."/>
            <person name="Cameron S.L."/>
            <person name="Whiting M.F."/>
        </authorList>
    </citation>
    <scope>NUCLEOTIDE SEQUENCE</scope>
</reference>
<evidence type="ECO:0000256" key="2">
    <source>
        <dbReference type="ARBA" id="ARBA00005698"/>
    </source>
</evidence>
<keyword evidence="13 16" id="KW-0472">Membrane</keyword>
<evidence type="ECO:0000256" key="15">
    <source>
        <dbReference type="ARBA" id="ARBA00049551"/>
    </source>
</evidence>
<comment type="catalytic activity">
    <reaction evidence="15">
        <text>a ubiquinone + NADH + 5 H(+)(in) = a ubiquinol + NAD(+) + 4 H(+)(out)</text>
        <dbReference type="Rhea" id="RHEA:29091"/>
        <dbReference type="Rhea" id="RHEA-COMP:9565"/>
        <dbReference type="Rhea" id="RHEA-COMP:9566"/>
        <dbReference type="ChEBI" id="CHEBI:15378"/>
        <dbReference type="ChEBI" id="CHEBI:16389"/>
        <dbReference type="ChEBI" id="CHEBI:17976"/>
        <dbReference type="ChEBI" id="CHEBI:57540"/>
        <dbReference type="ChEBI" id="CHEBI:57945"/>
        <dbReference type="EC" id="7.1.1.2"/>
    </reaction>
</comment>
<keyword evidence="10 16" id="KW-1133">Transmembrane helix</keyword>
<accession>D1G5P5</accession>
<evidence type="ECO:0000256" key="3">
    <source>
        <dbReference type="ARBA" id="ARBA00012944"/>
    </source>
</evidence>
<keyword evidence="5" id="KW-0813">Transport</keyword>
<sequence>MKIMLTLLMISTWFVIASHPLTLALIMIINTVAMAIYTGWLNMSYWYSFMLFMIMIGGMLVLIMYMTSIAANEPFDRPWKFLMIMTMFMTLMIITDSLNLNLNINTQDSFHSYSSILNLSLNKYINPNHISIIILMINYLFVTLIAIVKITNIKYGSLRQKF</sequence>
<feature type="transmembrane region" description="Helical" evidence="16">
    <location>
        <begin position="45"/>
        <end position="66"/>
    </location>
</feature>
<dbReference type="GO" id="GO:0031966">
    <property type="term" value="C:mitochondrial membrane"/>
    <property type="evidence" value="ECO:0007669"/>
    <property type="project" value="UniProtKB-SubCell"/>
</dbReference>
<comment type="subcellular location">
    <subcellularLocation>
        <location evidence="1">Mitochondrion membrane</location>
        <topology evidence="1">Multi-pass membrane protein</topology>
    </subcellularLocation>
</comment>
<dbReference type="PANTHER" id="PTHR11435">
    <property type="entry name" value="NADH UBIQUINONE OXIDOREDUCTASE SUBUNIT ND6"/>
    <property type="match status" value="1"/>
</dbReference>
<dbReference type="CTD" id="4541"/>
<feature type="transmembrane region" description="Helical" evidence="16">
    <location>
        <begin position="78"/>
        <end position="95"/>
    </location>
</feature>
<evidence type="ECO:0000256" key="4">
    <source>
        <dbReference type="ARBA" id="ARBA00021095"/>
    </source>
</evidence>